<comment type="caution">
    <text evidence="1">The sequence shown here is derived from an EMBL/GenBank/DDBJ whole genome shotgun (WGS) entry which is preliminary data.</text>
</comment>
<dbReference type="GeneID" id="96777529"/>
<evidence type="ECO:0000313" key="1">
    <source>
        <dbReference type="EMBL" id="MSU07620.1"/>
    </source>
</evidence>
<protein>
    <submittedName>
        <fullName evidence="1">Uncharacterized protein</fullName>
    </submittedName>
</protein>
<dbReference type="AlphaFoldDB" id="A0A6I2UD51"/>
<sequence length="230" mass="27630">MPLKEKIVERVKSEAGEWPYLENLPDELHTLQFQRLYRENEDMYELFSYTSEERHLGFCAYFHQETEEYKVRVWIGLTEFCLLQFITASFETFQHHLQQYMEGAIHDLVVYNPDSMSYVTREMNITAWDYRALLPERLEGFELFITPEAPVRVLNGSYIVFDYSDFTLKSNFIIYYNEFRCEFFGEARILNIPEMNYVFDSKSLPELEEKLKAHLTDRLQEIRRRSLAAD</sequence>
<gene>
    <name evidence="1" type="ORF">FYJ84_01235</name>
</gene>
<accession>A0A6I2UD51</accession>
<organism evidence="1 2">
    <name type="scientific">Anaerovibrio slackiae</name>
    <dbReference type="NCBI Taxonomy" id="2652309"/>
    <lineage>
        <taxon>Bacteria</taxon>
        <taxon>Bacillati</taxon>
        <taxon>Bacillota</taxon>
        <taxon>Negativicutes</taxon>
        <taxon>Selenomonadales</taxon>
        <taxon>Selenomonadaceae</taxon>
        <taxon>Anaerovibrio</taxon>
    </lineage>
</organism>
<reference evidence="1 2" key="1">
    <citation type="submission" date="2019-08" db="EMBL/GenBank/DDBJ databases">
        <title>In-depth cultivation of the pig gut microbiome towards novel bacterial diversity and tailored functional studies.</title>
        <authorList>
            <person name="Wylensek D."/>
            <person name="Hitch T.C.A."/>
            <person name="Clavel T."/>
        </authorList>
    </citation>
    <scope>NUCLEOTIDE SEQUENCE [LARGE SCALE GENOMIC DNA]</scope>
    <source>
        <strain evidence="1 2">WCA-693-APC-5D-A</strain>
    </source>
</reference>
<dbReference type="RefSeq" id="WP_154405336.1">
    <property type="nucleotide sequence ID" value="NZ_VUNR01000002.1"/>
</dbReference>
<dbReference type="EMBL" id="VUNR01000002">
    <property type="protein sequence ID" value="MSU07620.1"/>
    <property type="molecule type" value="Genomic_DNA"/>
</dbReference>
<dbReference type="Proteomes" id="UP000433181">
    <property type="component" value="Unassembled WGS sequence"/>
</dbReference>
<proteinExistence type="predicted"/>
<keyword evidence="2" id="KW-1185">Reference proteome</keyword>
<evidence type="ECO:0000313" key="2">
    <source>
        <dbReference type="Proteomes" id="UP000433181"/>
    </source>
</evidence>
<name>A0A6I2UD51_9FIRM</name>